<keyword evidence="3" id="KW-1185">Reference proteome</keyword>
<accession>A0ABR2ALT1</accession>
<evidence type="ECO:0000256" key="1">
    <source>
        <dbReference type="SAM" id="MobiDB-lite"/>
    </source>
</evidence>
<sequence>MAKIFRIHRTAQNRKQSVERSRLTHVSIEKSRREKILETSLCWQYQLETQQRCWPCFCFLFLQRIQNTCPDNMRGGSGSAAVLPAKYKFKNICPTAGSYSWGTVATWAPRKSDDNGSKKGGSIRKEQNEGEGEGEGEGMDMVAFTLRNSIMDKKVKGVETIAVGRSSSGARRIPKRGQVKSRIAATAFHSVISMLCKASPDHHHFHWKTYLREA</sequence>
<name>A0ABR2ALT1_9ROSI</name>
<comment type="caution">
    <text evidence="2">The sequence shown here is derived from an EMBL/GenBank/DDBJ whole genome shotgun (WGS) entry which is preliminary data.</text>
</comment>
<dbReference type="EMBL" id="JBBPBM010000534">
    <property type="protein sequence ID" value="KAK8494398.1"/>
    <property type="molecule type" value="Genomic_DNA"/>
</dbReference>
<feature type="compositionally biased region" description="Basic and acidic residues" evidence="1">
    <location>
        <begin position="110"/>
        <end position="128"/>
    </location>
</feature>
<organism evidence="2 3">
    <name type="scientific">Hibiscus sabdariffa</name>
    <name type="common">roselle</name>
    <dbReference type="NCBI Taxonomy" id="183260"/>
    <lineage>
        <taxon>Eukaryota</taxon>
        <taxon>Viridiplantae</taxon>
        <taxon>Streptophyta</taxon>
        <taxon>Embryophyta</taxon>
        <taxon>Tracheophyta</taxon>
        <taxon>Spermatophyta</taxon>
        <taxon>Magnoliopsida</taxon>
        <taxon>eudicotyledons</taxon>
        <taxon>Gunneridae</taxon>
        <taxon>Pentapetalae</taxon>
        <taxon>rosids</taxon>
        <taxon>malvids</taxon>
        <taxon>Malvales</taxon>
        <taxon>Malvaceae</taxon>
        <taxon>Malvoideae</taxon>
        <taxon>Hibiscus</taxon>
    </lineage>
</organism>
<dbReference type="Proteomes" id="UP001472677">
    <property type="component" value="Unassembled WGS sequence"/>
</dbReference>
<gene>
    <name evidence="2" type="ORF">V6N12_036722</name>
</gene>
<feature type="region of interest" description="Disordered" evidence="1">
    <location>
        <begin position="110"/>
        <end position="137"/>
    </location>
</feature>
<evidence type="ECO:0000313" key="3">
    <source>
        <dbReference type="Proteomes" id="UP001472677"/>
    </source>
</evidence>
<protein>
    <submittedName>
        <fullName evidence="2">Uncharacterized protein</fullName>
    </submittedName>
</protein>
<proteinExistence type="predicted"/>
<evidence type="ECO:0000313" key="2">
    <source>
        <dbReference type="EMBL" id="KAK8494398.1"/>
    </source>
</evidence>
<reference evidence="2 3" key="1">
    <citation type="journal article" date="2024" name="G3 (Bethesda)">
        <title>Genome assembly of Hibiscus sabdariffa L. provides insights into metabolisms of medicinal natural products.</title>
        <authorList>
            <person name="Kim T."/>
        </authorList>
    </citation>
    <scope>NUCLEOTIDE SEQUENCE [LARGE SCALE GENOMIC DNA]</scope>
    <source>
        <strain evidence="2">TK-2024</strain>
        <tissue evidence="2">Old leaves</tissue>
    </source>
</reference>